<organism evidence="2 3">
    <name type="scientific">Desulfamplus magnetovallimortis</name>
    <dbReference type="NCBI Taxonomy" id="1246637"/>
    <lineage>
        <taxon>Bacteria</taxon>
        <taxon>Pseudomonadati</taxon>
        <taxon>Thermodesulfobacteriota</taxon>
        <taxon>Desulfobacteria</taxon>
        <taxon>Desulfobacterales</taxon>
        <taxon>Desulfobacteraceae</taxon>
        <taxon>Desulfamplus</taxon>
    </lineage>
</organism>
<dbReference type="PANTHER" id="PTHR41771:SF1">
    <property type="entry name" value="MEMBRANE PROTEIN"/>
    <property type="match status" value="1"/>
</dbReference>
<evidence type="ECO:0000256" key="1">
    <source>
        <dbReference type="SAM" id="Phobius"/>
    </source>
</evidence>
<gene>
    <name evidence="2" type="ORF">MTBBW1_800009</name>
</gene>
<feature type="transmembrane region" description="Helical" evidence="1">
    <location>
        <begin position="207"/>
        <end position="227"/>
    </location>
</feature>
<feature type="transmembrane region" description="Helical" evidence="1">
    <location>
        <begin position="180"/>
        <end position="201"/>
    </location>
</feature>
<dbReference type="PANTHER" id="PTHR41771">
    <property type="entry name" value="MEMBRANE PROTEIN-RELATED"/>
    <property type="match status" value="1"/>
</dbReference>
<evidence type="ECO:0000313" key="3">
    <source>
        <dbReference type="Proteomes" id="UP000191931"/>
    </source>
</evidence>
<evidence type="ECO:0000313" key="2">
    <source>
        <dbReference type="EMBL" id="SLM32900.1"/>
    </source>
</evidence>
<feature type="transmembrane region" description="Helical" evidence="1">
    <location>
        <begin position="353"/>
        <end position="373"/>
    </location>
</feature>
<dbReference type="EMBL" id="FWEV01000326">
    <property type="protein sequence ID" value="SLM32900.1"/>
    <property type="molecule type" value="Genomic_DNA"/>
</dbReference>
<dbReference type="OrthoDB" id="5753718at2"/>
<keyword evidence="1" id="KW-0472">Membrane</keyword>
<dbReference type="STRING" id="1246637.MTBBW1_800009"/>
<dbReference type="Proteomes" id="UP000191931">
    <property type="component" value="Unassembled WGS sequence"/>
</dbReference>
<name>A0A1W1HKB8_9BACT</name>
<keyword evidence="1" id="KW-0812">Transmembrane</keyword>
<proteinExistence type="predicted"/>
<feature type="transmembrane region" description="Helical" evidence="1">
    <location>
        <begin position="313"/>
        <end position="333"/>
    </location>
</feature>
<keyword evidence="1" id="KW-1133">Transmembrane helix</keyword>
<sequence length="387" mass="41825">MKSNLLNPKNRDFLLVCFFILLSMGISLLPTGFEKPETERAIRCKAKVVAIDNEQVQRFGIVKSGDQAVELEILTGPFQGKVYKANNPLLGQMAMDKLFVEGDEAFVVLSLDSNGKVIFVNPVDHYRISLELMLLGLFALMLLLFGGWTGLKALVSFVFTALVLWKILVPSLLRGMDPVILTLGVTTGLCAAIILLVAGVTRKGFTALAGAFLGVLTSGVMAIYFTAELKIHGAVMPFAETLLFAGFNYLNLTKLYVAAVFLASSGAVMDIAMDVAASMHEVSERDPNITPVELMKSGFNVGRSVTGTMTTTLLLAYSGGYITLLMAFMAQSIPLSNTFNLIYVSSEIVKTLIGSFGLVMVAPFTAIVGGFIFTKSGKVKSHFHQMI</sequence>
<dbReference type="InterPro" id="IPR012507">
    <property type="entry name" value="YibE_F"/>
</dbReference>
<dbReference type="Pfam" id="PF07907">
    <property type="entry name" value="YibE_F"/>
    <property type="match status" value="1"/>
</dbReference>
<protein>
    <submittedName>
        <fullName evidence="2">YibE/F family protein</fullName>
    </submittedName>
</protein>
<dbReference type="AlphaFoldDB" id="A0A1W1HKB8"/>
<dbReference type="RefSeq" id="WP_080802736.1">
    <property type="nucleotide sequence ID" value="NZ_LT828543.1"/>
</dbReference>
<keyword evidence="3" id="KW-1185">Reference proteome</keyword>
<feature type="transmembrane region" description="Helical" evidence="1">
    <location>
        <begin position="128"/>
        <end position="148"/>
    </location>
</feature>
<reference evidence="2 3" key="1">
    <citation type="submission" date="2017-03" db="EMBL/GenBank/DDBJ databases">
        <authorList>
            <person name="Afonso C.L."/>
            <person name="Miller P.J."/>
            <person name="Scott M.A."/>
            <person name="Spackman E."/>
            <person name="Goraichik I."/>
            <person name="Dimitrov K.M."/>
            <person name="Suarez D.L."/>
            <person name="Swayne D.E."/>
        </authorList>
    </citation>
    <scope>NUCLEOTIDE SEQUENCE [LARGE SCALE GENOMIC DNA]</scope>
    <source>
        <strain evidence="2">PRJEB14757</strain>
    </source>
</reference>
<feature type="transmembrane region" description="Helical" evidence="1">
    <location>
        <begin position="13"/>
        <end position="33"/>
    </location>
</feature>
<feature type="transmembrane region" description="Helical" evidence="1">
    <location>
        <begin position="154"/>
        <end position="173"/>
    </location>
</feature>
<accession>A0A1W1HKB8</accession>